<feature type="domain" description="Spore protein YkvP/CgeB glycosyl transferase-like" evidence="1">
    <location>
        <begin position="189"/>
        <end position="299"/>
    </location>
</feature>
<accession>A0ABY8IUU4</accession>
<proteinExistence type="predicted"/>
<protein>
    <submittedName>
        <fullName evidence="2">Glycosyltransferase</fullName>
    </submittedName>
</protein>
<name>A0ABY8IUU4_9BACI</name>
<evidence type="ECO:0000313" key="2">
    <source>
        <dbReference type="EMBL" id="WFT73908.1"/>
    </source>
</evidence>
<evidence type="ECO:0000313" key="3">
    <source>
        <dbReference type="Proteomes" id="UP001221597"/>
    </source>
</evidence>
<dbReference type="Pfam" id="PF13524">
    <property type="entry name" value="Glyco_trans_1_2"/>
    <property type="match status" value="1"/>
</dbReference>
<dbReference type="InterPro" id="IPR055259">
    <property type="entry name" value="YkvP/CgeB_Glyco_trans-like"/>
</dbReference>
<keyword evidence="3" id="KW-1185">Reference proteome</keyword>
<dbReference type="Proteomes" id="UP001221597">
    <property type="component" value="Chromosome"/>
</dbReference>
<organism evidence="2 3">
    <name type="scientific">Halobacillus naozhouensis</name>
    <dbReference type="NCBI Taxonomy" id="554880"/>
    <lineage>
        <taxon>Bacteria</taxon>
        <taxon>Bacillati</taxon>
        <taxon>Bacillota</taxon>
        <taxon>Bacilli</taxon>
        <taxon>Bacillales</taxon>
        <taxon>Bacillaceae</taxon>
        <taxon>Halobacillus</taxon>
    </lineage>
</organism>
<gene>
    <name evidence="2" type="ORF">P9989_16255</name>
</gene>
<dbReference type="RefSeq" id="WP_283075914.1">
    <property type="nucleotide sequence ID" value="NZ_CP121671.1"/>
</dbReference>
<dbReference type="EMBL" id="CP121671">
    <property type="protein sequence ID" value="WFT73908.1"/>
    <property type="molecule type" value="Genomic_DNA"/>
</dbReference>
<evidence type="ECO:0000259" key="1">
    <source>
        <dbReference type="Pfam" id="PF13524"/>
    </source>
</evidence>
<reference evidence="2 3" key="1">
    <citation type="submission" date="2023-04" db="EMBL/GenBank/DDBJ databases">
        <title>Genome sequence of Halobacillus naozhouensis KACC 21980.</title>
        <authorList>
            <person name="Kim S."/>
            <person name="Heo J."/>
            <person name="Kwon S.-W."/>
        </authorList>
    </citation>
    <scope>NUCLEOTIDE SEQUENCE [LARGE SCALE GENOMIC DNA]</scope>
    <source>
        <strain evidence="2 3">KCTC 13234</strain>
    </source>
</reference>
<sequence length="308" mass="36593">MINVLFIAEDTSQMIHKNFYYLEQELAKSVNLTVWRKPGHIDYILKQLPNQPDFILLLNDIDRQMAPTIKGLSTVRIPTGLFVNDVHRLTNLRRNFIAKHKIDYLFTIVRDKCAETYPEFKNKMEWFPHFVNTELCKDYGLEKEIDLLMMGAVNDDYYPLRRKIVESYEGNEEFVYHNHPGYRRFDAGEESRHFIDELYAREINRAKIFFTSPSILNYPVIKYFEVLACRTLLLAPTFKELEDLGFIPGVHFVPINENNFKEKAAYYLKNETERESIADQGYEFIRQRHSLTVRTQQLVTRLEEILHH</sequence>